<evidence type="ECO:0000313" key="3">
    <source>
        <dbReference type="Proteomes" id="UP000886998"/>
    </source>
</evidence>
<feature type="region of interest" description="Disordered" evidence="1">
    <location>
        <begin position="53"/>
        <end position="82"/>
    </location>
</feature>
<reference evidence="2" key="1">
    <citation type="submission" date="2020-08" db="EMBL/GenBank/DDBJ databases">
        <title>Multicomponent nature underlies the extraordinary mechanical properties of spider dragline silk.</title>
        <authorList>
            <person name="Kono N."/>
            <person name="Nakamura H."/>
            <person name="Mori M."/>
            <person name="Yoshida Y."/>
            <person name="Ohtoshi R."/>
            <person name="Malay A.D."/>
            <person name="Moran D.A.P."/>
            <person name="Tomita M."/>
            <person name="Numata K."/>
            <person name="Arakawa K."/>
        </authorList>
    </citation>
    <scope>NUCLEOTIDE SEQUENCE</scope>
</reference>
<dbReference type="AlphaFoldDB" id="A0A8X6Y1U0"/>
<evidence type="ECO:0000313" key="2">
    <source>
        <dbReference type="EMBL" id="GFY64511.1"/>
    </source>
</evidence>
<keyword evidence="3" id="KW-1185">Reference proteome</keyword>
<dbReference type="Proteomes" id="UP000886998">
    <property type="component" value="Unassembled WGS sequence"/>
</dbReference>
<gene>
    <name evidence="2" type="ORF">TNIN_114471</name>
</gene>
<evidence type="ECO:0000256" key="1">
    <source>
        <dbReference type="SAM" id="MobiDB-lite"/>
    </source>
</evidence>
<organism evidence="2 3">
    <name type="scientific">Trichonephila inaurata madagascariensis</name>
    <dbReference type="NCBI Taxonomy" id="2747483"/>
    <lineage>
        <taxon>Eukaryota</taxon>
        <taxon>Metazoa</taxon>
        <taxon>Ecdysozoa</taxon>
        <taxon>Arthropoda</taxon>
        <taxon>Chelicerata</taxon>
        <taxon>Arachnida</taxon>
        <taxon>Araneae</taxon>
        <taxon>Araneomorphae</taxon>
        <taxon>Entelegynae</taxon>
        <taxon>Araneoidea</taxon>
        <taxon>Nephilidae</taxon>
        <taxon>Trichonephila</taxon>
        <taxon>Trichonephila inaurata</taxon>
    </lineage>
</organism>
<accession>A0A8X6Y1U0</accession>
<dbReference type="EMBL" id="BMAV01015277">
    <property type="protein sequence ID" value="GFY64511.1"/>
    <property type="molecule type" value="Genomic_DNA"/>
</dbReference>
<proteinExistence type="predicted"/>
<sequence length="82" mass="8130">MRPLLTRAIGAAAAATAREEATMGAAGARRLMVVSWDEALAIEGTPAIHSLLSPSMRGPTARKGASTAAGAMREAGAAANAA</sequence>
<feature type="compositionally biased region" description="Low complexity" evidence="1">
    <location>
        <begin position="64"/>
        <end position="82"/>
    </location>
</feature>
<name>A0A8X6Y1U0_9ARAC</name>
<protein>
    <submittedName>
        <fullName evidence="2">Uncharacterized protein</fullName>
    </submittedName>
</protein>
<comment type="caution">
    <text evidence="2">The sequence shown here is derived from an EMBL/GenBank/DDBJ whole genome shotgun (WGS) entry which is preliminary data.</text>
</comment>